<feature type="transmembrane region" description="Helical" evidence="6">
    <location>
        <begin position="172"/>
        <end position="191"/>
    </location>
</feature>
<dbReference type="PANTHER" id="PTHR34820">
    <property type="entry name" value="INNER MEMBRANE PROTEIN YEBZ"/>
    <property type="match status" value="1"/>
</dbReference>
<dbReference type="GO" id="GO:0006825">
    <property type="term" value="P:copper ion transport"/>
    <property type="evidence" value="ECO:0007669"/>
    <property type="project" value="InterPro"/>
</dbReference>
<keyword evidence="2" id="KW-0479">Metal-binding</keyword>
<evidence type="ECO:0000256" key="5">
    <source>
        <dbReference type="SAM" id="MobiDB-lite"/>
    </source>
</evidence>
<protein>
    <submittedName>
        <fullName evidence="9">Copper resistance protein CopC</fullName>
    </submittedName>
</protein>
<dbReference type="GO" id="GO:0042597">
    <property type="term" value="C:periplasmic space"/>
    <property type="evidence" value="ECO:0007669"/>
    <property type="project" value="InterPro"/>
</dbReference>
<dbReference type="SUPFAM" id="SSF81296">
    <property type="entry name" value="E set domains"/>
    <property type="match status" value="1"/>
</dbReference>
<accession>A0A927CLT8</accession>
<evidence type="ECO:0000256" key="3">
    <source>
        <dbReference type="ARBA" id="ARBA00022729"/>
    </source>
</evidence>
<dbReference type="RefSeq" id="WP_190863305.1">
    <property type="nucleotide sequence ID" value="NZ_JACXIY010000020.1"/>
</dbReference>
<evidence type="ECO:0000256" key="6">
    <source>
        <dbReference type="SAM" id="Phobius"/>
    </source>
</evidence>
<evidence type="ECO:0000256" key="4">
    <source>
        <dbReference type="ARBA" id="ARBA00023008"/>
    </source>
</evidence>
<feature type="region of interest" description="Disordered" evidence="5">
    <location>
        <begin position="115"/>
        <end position="167"/>
    </location>
</feature>
<comment type="subcellular location">
    <subcellularLocation>
        <location evidence="1">Cell envelope</location>
    </subcellularLocation>
</comment>
<dbReference type="GO" id="GO:0046688">
    <property type="term" value="P:response to copper ion"/>
    <property type="evidence" value="ECO:0007669"/>
    <property type="project" value="InterPro"/>
</dbReference>
<evidence type="ECO:0000313" key="9">
    <source>
        <dbReference type="EMBL" id="MBD2870404.1"/>
    </source>
</evidence>
<evidence type="ECO:0000259" key="8">
    <source>
        <dbReference type="Pfam" id="PF04234"/>
    </source>
</evidence>
<dbReference type="PANTHER" id="PTHR34820:SF4">
    <property type="entry name" value="INNER MEMBRANE PROTEIN YEBZ"/>
    <property type="match status" value="1"/>
</dbReference>
<dbReference type="GO" id="GO:0005507">
    <property type="term" value="F:copper ion binding"/>
    <property type="evidence" value="ECO:0007669"/>
    <property type="project" value="InterPro"/>
</dbReference>
<proteinExistence type="predicted"/>
<dbReference type="InterPro" id="IPR007348">
    <property type="entry name" value="CopC_dom"/>
</dbReference>
<dbReference type="InterPro" id="IPR032694">
    <property type="entry name" value="CopC/D"/>
</dbReference>
<keyword evidence="4" id="KW-0186">Copper</keyword>
<dbReference type="EMBL" id="JACXIY010000020">
    <property type="protein sequence ID" value="MBD2870404.1"/>
    <property type="molecule type" value="Genomic_DNA"/>
</dbReference>
<feature type="signal peptide" evidence="7">
    <location>
        <begin position="1"/>
        <end position="21"/>
    </location>
</feature>
<evidence type="ECO:0000256" key="2">
    <source>
        <dbReference type="ARBA" id="ARBA00022723"/>
    </source>
</evidence>
<keyword evidence="3 7" id="KW-0732">Signal</keyword>
<dbReference type="AlphaFoldDB" id="A0A927CLT8"/>
<sequence>MKKILLIFLAALWLVPGVAMAHSTLEVAVPAKDATVQASPEKIELTFNTKIEKLSNFKLLNAAGEQIQTGETDVDGATMSGGVPEPLASGVYTVKWTIIGADGHSVEGEYAFTVDAPEPSVEPSPTVTPEASAEADGAEPSPTPSAEATADAGEPAEEENGAAGGETQGTNYAPAIVIGVIIVAAALVLFLRRRKP</sequence>
<dbReference type="InterPro" id="IPR014756">
    <property type="entry name" value="Ig_E-set"/>
</dbReference>
<dbReference type="Pfam" id="PF04234">
    <property type="entry name" value="CopC"/>
    <property type="match status" value="1"/>
</dbReference>
<evidence type="ECO:0000256" key="7">
    <source>
        <dbReference type="SAM" id="SignalP"/>
    </source>
</evidence>
<evidence type="ECO:0000313" key="10">
    <source>
        <dbReference type="Proteomes" id="UP000632125"/>
    </source>
</evidence>
<keyword evidence="6" id="KW-1133">Transmembrane helix</keyword>
<name>A0A927CLT8_9BACL</name>
<keyword evidence="6" id="KW-0472">Membrane</keyword>
<feature type="chain" id="PRO_5037392693" evidence="7">
    <location>
        <begin position="22"/>
        <end position="196"/>
    </location>
</feature>
<evidence type="ECO:0000256" key="1">
    <source>
        <dbReference type="ARBA" id="ARBA00004196"/>
    </source>
</evidence>
<gene>
    <name evidence="9" type="ORF">IDH41_17635</name>
</gene>
<dbReference type="GO" id="GO:0030313">
    <property type="term" value="C:cell envelope"/>
    <property type="evidence" value="ECO:0007669"/>
    <property type="project" value="UniProtKB-SubCell"/>
</dbReference>
<feature type="domain" description="CopC" evidence="8">
    <location>
        <begin position="22"/>
        <end position="114"/>
    </location>
</feature>
<reference evidence="9" key="1">
    <citation type="submission" date="2020-09" db="EMBL/GenBank/DDBJ databases">
        <title>A novel bacterium of genus Paenibacillus, isolated from South China Sea.</title>
        <authorList>
            <person name="Huang H."/>
            <person name="Mo K."/>
            <person name="Hu Y."/>
        </authorList>
    </citation>
    <scope>NUCLEOTIDE SEQUENCE</scope>
    <source>
        <strain evidence="9">IB182493</strain>
    </source>
</reference>
<comment type="caution">
    <text evidence="9">The sequence shown here is derived from an EMBL/GenBank/DDBJ whole genome shotgun (WGS) entry which is preliminary data.</text>
</comment>
<dbReference type="Proteomes" id="UP000632125">
    <property type="component" value="Unassembled WGS sequence"/>
</dbReference>
<organism evidence="9 10">
    <name type="scientific">Paenibacillus arenilitoris</name>
    <dbReference type="NCBI Taxonomy" id="2772299"/>
    <lineage>
        <taxon>Bacteria</taxon>
        <taxon>Bacillati</taxon>
        <taxon>Bacillota</taxon>
        <taxon>Bacilli</taxon>
        <taxon>Bacillales</taxon>
        <taxon>Paenibacillaceae</taxon>
        <taxon>Paenibacillus</taxon>
    </lineage>
</organism>
<keyword evidence="6" id="KW-0812">Transmembrane</keyword>
<dbReference type="GO" id="GO:0005886">
    <property type="term" value="C:plasma membrane"/>
    <property type="evidence" value="ECO:0007669"/>
    <property type="project" value="TreeGrafter"/>
</dbReference>
<keyword evidence="10" id="KW-1185">Reference proteome</keyword>
<dbReference type="Gene3D" id="2.60.40.1220">
    <property type="match status" value="1"/>
</dbReference>
<dbReference type="InterPro" id="IPR014755">
    <property type="entry name" value="Cu-Rt/internalin_Ig-like"/>
</dbReference>